<keyword evidence="5" id="KW-0732">Signal</keyword>
<dbReference type="PANTHER" id="PTHR44167">
    <property type="entry name" value="OVARIAN-SPECIFIC SERINE/THREONINE-PROTEIN KINASE LOK-RELATED"/>
    <property type="match status" value="1"/>
</dbReference>
<organism evidence="7 8">
    <name type="scientific">Vitrella brassicaformis (strain CCMP3155)</name>
    <dbReference type="NCBI Taxonomy" id="1169540"/>
    <lineage>
        <taxon>Eukaryota</taxon>
        <taxon>Sar</taxon>
        <taxon>Alveolata</taxon>
        <taxon>Colpodellida</taxon>
        <taxon>Vitrellaceae</taxon>
        <taxon>Vitrella</taxon>
    </lineage>
</organism>
<dbReference type="GO" id="GO:0005524">
    <property type="term" value="F:ATP binding"/>
    <property type="evidence" value="ECO:0007669"/>
    <property type="project" value="UniProtKB-UniRule"/>
</dbReference>
<dbReference type="InterPro" id="IPR017441">
    <property type="entry name" value="Protein_kinase_ATP_BS"/>
</dbReference>
<evidence type="ECO:0000256" key="5">
    <source>
        <dbReference type="SAM" id="SignalP"/>
    </source>
</evidence>
<dbReference type="SUPFAM" id="SSF56112">
    <property type="entry name" value="Protein kinase-like (PK-like)"/>
    <property type="match status" value="1"/>
</dbReference>
<accession>A0A0G4EP84</accession>
<feature type="compositionally biased region" description="Acidic residues" evidence="4">
    <location>
        <begin position="654"/>
        <end position="664"/>
    </location>
</feature>
<dbReference type="GO" id="GO:0004674">
    <property type="term" value="F:protein serine/threonine kinase activity"/>
    <property type="evidence" value="ECO:0007669"/>
    <property type="project" value="TreeGrafter"/>
</dbReference>
<evidence type="ECO:0000256" key="1">
    <source>
        <dbReference type="ARBA" id="ARBA00022741"/>
    </source>
</evidence>
<dbReference type="STRING" id="1169540.A0A0G4EP84"/>
<dbReference type="OrthoDB" id="10264738at2759"/>
<evidence type="ECO:0000259" key="6">
    <source>
        <dbReference type="PROSITE" id="PS50011"/>
    </source>
</evidence>
<name>A0A0G4EP84_VITBC</name>
<dbReference type="AlphaFoldDB" id="A0A0G4EP84"/>
<dbReference type="Pfam" id="PF00069">
    <property type="entry name" value="Pkinase"/>
    <property type="match status" value="1"/>
</dbReference>
<dbReference type="PhylomeDB" id="A0A0G4EP84"/>
<feature type="compositionally biased region" description="Low complexity" evidence="4">
    <location>
        <begin position="564"/>
        <end position="577"/>
    </location>
</feature>
<keyword evidence="2 3" id="KW-0067">ATP-binding</keyword>
<feature type="compositionally biased region" description="Basic and acidic residues" evidence="4">
    <location>
        <begin position="579"/>
        <end position="596"/>
    </location>
</feature>
<dbReference type="OMA" id="TEETHDH"/>
<dbReference type="PANTHER" id="PTHR44167:SF30">
    <property type="entry name" value="PHOSPHORYLASE KINASE"/>
    <property type="match status" value="1"/>
</dbReference>
<evidence type="ECO:0000313" key="8">
    <source>
        <dbReference type="Proteomes" id="UP000041254"/>
    </source>
</evidence>
<reference evidence="7 8" key="1">
    <citation type="submission" date="2014-11" db="EMBL/GenBank/DDBJ databases">
        <authorList>
            <person name="Zhu J."/>
            <person name="Qi W."/>
            <person name="Song R."/>
        </authorList>
    </citation>
    <scope>NUCLEOTIDE SEQUENCE [LARGE SCALE GENOMIC DNA]</scope>
</reference>
<dbReference type="InterPro" id="IPR011009">
    <property type="entry name" value="Kinase-like_dom_sf"/>
</dbReference>
<dbReference type="InParanoid" id="A0A0G4EP84"/>
<dbReference type="InterPro" id="IPR000719">
    <property type="entry name" value="Prot_kinase_dom"/>
</dbReference>
<feature type="domain" description="Protein kinase" evidence="6">
    <location>
        <begin position="161"/>
        <end position="649"/>
    </location>
</feature>
<dbReference type="Proteomes" id="UP000041254">
    <property type="component" value="Unassembled WGS sequence"/>
</dbReference>
<sequence length="664" mass="73352">MQAVLSWLWTEAAILLHAFLPLPVPPQPSPDPPHPPLPPLYPGAQKHAFSGGPWTVDAAAAIDHERRSRLTRRRLESGMVVRGQYVLVERIGGGRHYALPNPMDVEALPPQQSGRVAESGAMAPLLLTAPETCVNPALWLSGPYMGAKWPSVLPSTREEQYTPHTRLGKGAYGEVWRAINVNPAKGPPNVVLKRMFTEQGGEAVRLSGLREAYYGEALRGKSHISRFIEKFEEPDGDLWLVFYDEGYSLVNHLFQPDSNLQGALRPSSFWWSLKRHPLGEHLVRDMVRQMLIGLAHSHHHNVTHRDIKMANVLMPPLLPIDLRIADWGSAAPFQGILPLSIAYLYPDTVSPSPTEETHDHRPPEAVADPLDEATEGGSGSGGSSHRFARHRFWREPSYDVWGVGVVMLQMVLGRKDVFVIEDERKRAKLEHHLRQEGASPGVIRQSLLLSALDALCLIPTQNAITVTMPPLPLMQIDNISAAPHPQPHPHQMAIRDAHEVTGPIYPILYRRDLRGRERRDSVMRVVRLAEDTEAGGGGGDGDGYHTANALAVRGGGPPAEREGAGPPAAAAERTGGAYDAERQWGEKPADYEYEGPRCSDEEFASLLRRRDPSGVGLPNPAARDLLRRLLHPDAVERVTVDEALRHPWFAGAPDDADDDERDDE</sequence>
<dbReference type="SMART" id="SM00220">
    <property type="entry name" value="S_TKc"/>
    <property type="match status" value="1"/>
</dbReference>
<dbReference type="InterPro" id="IPR008271">
    <property type="entry name" value="Ser/Thr_kinase_AS"/>
</dbReference>
<feature type="region of interest" description="Disordered" evidence="4">
    <location>
        <begin position="350"/>
        <end position="385"/>
    </location>
</feature>
<feature type="chain" id="PRO_5005187406" description="Protein kinase domain-containing protein" evidence="5">
    <location>
        <begin position="19"/>
        <end position="664"/>
    </location>
</feature>
<feature type="signal peptide" evidence="5">
    <location>
        <begin position="1"/>
        <end position="18"/>
    </location>
</feature>
<dbReference type="Gene3D" id="1.10.510.10">
    <property type="entry name" value="Transferase(Phosphotransferase) domain 1"/>
    <property type="match status" value="2"/>
</dbReference>
<dbReference type="PROSITE" id="PS00107">
    <property type="entry name" value="PROTEIN_KINASE_ATP"/>
    <property type="match status" value="1"/>
</dbReference>
<dbReference type="FunCoup" id="A0A0G4EP84">
    <property type="interactions" value="1"/>
</dbReference>
<feature type="binding site" evidence="3">
    <location>
        <position position="193"/>
    </location>
    <ligand>
        <name>ATP</name>
        <dbReference type="ChEBI" id="CHEBI:30616"/>
    </ligand>
</feature>
<dbReference type="VEuPathDB" id="CryptoDB:Vbra_1538"/>
<dbReference type="GO" id="GO:0005634">
    <property type="term" value="C:nucleus"/>
    <property type="evidence" value="ECO:0007669"/>
    <property type="project" value="TreeGrafter"/>
</dbReference>
<evidence type="ECO:0000256" key="3">
    <source>
        <dbReference type="PROSITE-ProRule" id="PRU10141"/>
    </source>
</evidence>
<dbReference type="GO" id="GO:0044773">
    <property type="term" value="P:mitotic DNA damage checkpoint signaling"/>
    <property type="evidence" value="ECO:0007669"/>
    <property type="project" value="TreeGrafter"/>
</dbReference>
<dbReference type="PROSITE" id="PS50011">
    <property type="entry name" value="PROTEIN_KINASE_DOM"/>
    <property type="match status" value="1"/>
</dbReference>
<dbReference type="Gene3D" id="3.30.200.20">
    <property type="entry name" value="Phosphorylase Kinase, domain 1"/>
    <property type="match status" value="1"/>
</dbReference>
<keyword evidence="1 3" id="KW-0547">Nucleotide-binding</keyword>
<protein>
    <recommendedName>
        <fullName evidence="6">Protein kinase domain-containing protein</fullName>
    </recommendedName>
</protein>
<dbReference type="PROSITE" id="PS00108">
    <property type="entry name" value="PROTEIN_KINASE_ST"/>
    <property type="match status" value="1"/>
</dbReference>
<feature type="region of interest" description="Disordered" evidence="4">
    <location>
        <begin position="644"/>
        <end position="664"/>
    </location>
</feature>
<evidence type="ECO:0000256" key="2">
    <source>
        <dbReference type="ARBA" id="ARBA00022840"/>
    </source>
</evidence>
<evidence type="ECO:0000313" key="7">
    <source>
        <dbReference type="EMBL" id="CEL99622.1"/>
    </source>
</evidence>
<keyword evidence="8" id="KW-1185">Reference proteome</keyword>
<gene>
    <name evidence="7" type="ORF">Vbra_1538</name>
</gene>
<feature type="region of interest" description="Disordered" evidence="4">
    <location>
        <begin position="554"/>
        <end position="596"/>
    </location>
</feature>
<proteinExistence type="predicted"/>
<evidence type="ECO:0000256" key="4">
    <source>
        <dbReference type="SAM" id="MobiDB-lite"/>
    </source>
</evidence>
<dbReference type="EMBL" id="CDMY01000284">
    <property type="protein sequence ID" value="CEL99622.1"/>
    <property type="molecule type" value="Genomic_DNA"/>
</dbReference>